<reference evidence="1 2" key="1">
    <citation type="journal article" date="2013" name="BMC Genomics">
        <title>The miniature genome of a carnivorous plant Genlisea aurea contains a low number of genes and short non-coding sequences.</title>
        <authorList>
            <person name="Leushkin E.V."/>
            <person name="Sutormin R.A."/>
            <person name="Nabieva E.R."/>
            <person name="Penin A.A."/>
            <person name="Kondrashov A.S."/>
            <person name="Logacheva M.D."/>
        </authorList>
    </citation>
    <scope>NUCLEOTIDE SEQUENCE [LARGE SCALE GENOMIC DNA]</scope>
</reference>
<dbReference type="OrthoDB" id="687730at2759"/>
<organism evidence="1 2">
    <name type="scientific">Genlisea aurea</name>
    <dbReference type="NCBI Taxonomy" id="192259"/>
    <lineage>
        <taxon>Eukaryota</taxon>
        <taxon>Viridiplantae</taxon>
        <taxon>Streptophyta</taxon>
        <taxon>Embryophyta</taxon>
        <taxon>Tracheophyta</taxon>
        <taxon>Spermatophyta</taxon>
        <taxon>Magnoliopsida</taxon>
        <taxon>eudicotyledons</taxon>
        <taxon>Gunneridae</taxon>
        <taxon>Pentapetalae</taxon>
        <taxon>asterids</taxon>
        <taxon>lamiids</taxon>
        <taxon>Lamiales</taxon>
        <taxon>Lentibulariaceae</taxon>
        <taxon>Genlisea</taxon>
    </lineage>
</organism>
<name>S8BS33_9LAMI</name>
<dbReference type="AlphaFoldDB" id="S8BS33"/>
<evidence type="ECO:0000313" key="1">
    <source>
        <dbReference type="EMBL" id="EPS57360.1"/>
    </source>
</evidence>
<dbReference type="EMBL" id="AUSU01010313">
    <property type="protein sequence ID" value="EPS57360.1"/>
    <property type="molecule type" value="Genomic_DNA"/>
</dbReference>
<sequence>MSIRILPVFSPSFPARLSHFTSCSVGCSYRPHPPPGKLNSKAGKLRSFCAVKDSDSEAAAAATTATEDWSARWVLEPVGNGDFRHIGYRIPRPGAIELASDVVVTIGRTPEKADAVVAVPTGDGRY</sequence>
<proteinExistence type="predicted"/>
<protein>
    <submittedName>
        <fullName evidence="1">Uncharacterized protein</fullName>
    </submittedName>
</protein>
<keyword evidence="2" id="KW-1185">Reference proteome</keyword>
<evidence type="ECO:0000313" key="2">
    <source>
        <dbReference type="Proteomes" id="UP000015453"/>
    </source>
</evidence>
<gene>
    <name evidence="1" type="ORF">M569_17458</name>
</gene>
<comment type="caution">
    <text evidence="1">The sequence shown here is derived from an EMBL/GenBank/DDBJ whole genome shotgun (WGS) entry which is preliminary data.</text>
</comment>
<accession>S8BS33</accession>
<dbReference type="Proteomes" id="UP000015453">
    <property type="component" value="Unassembled WGS sequence"/>
</dbReference>